<accession>A0ABR5KT15</accession>
<name>A0ABR5KT15_PSEAV</name>
<evidence type="ECO:0000313" key="1">
    <source>
        <dbReference type="EMBL" id="KPC16994.1"/>
    </source>
</evidence>
<dbReference type="EMBL" id="LGLK01000057">
    <property type="protein sequence ID" value="KPC16994.1"/>
    <property type="molecule type" value="Genomic_DNA"/>
</dbReference>
<evidence type="ECO:0000313" key="3">
    <source>
        <dbReference type="Proteomes" id="UP000037943"/>
    </source>
</evidence>
<comment type="caution">
    <text evidence="2">The sequence shown here is derived from an EMBL/GenBank/DDBJ whole genome shotgun (WGS) entry which is preliminary data.</text>
</comment>
<evidence type="ECO:0000313" key="2">
    <source>
        <dbReference type="EMBL" id="KPC17953.1"/>
    </source>
</evidence>
<dbReference type="Proteomes" id="UP000037943">
    <property type="component" value="Unassembled WGS sequence"/>
</dbReference>
<reference evidence="2 3" key="2">
    <citation type="submission" date="2015-10" db="EMBL/GenBank/DDBJ databases">
        <title>Comparative genomics and high-throughput reverse genetic screens identify a new phytobacterial MAMP and an Arabidopsis receptor required for immune elicitation.</title>
        <authorList>
            <person name="Mott G.A."/>
            <person name="Thakur S."/>
            <person name="Wang P.W."/>
            <person name="Desveaux D."/>
            <person name="Guttman D.S."/>
        </authorList>
    </citation>
    <scope>NUCLEOTIDE SEQUENCE [LARGE SCALE GENOMIC DNA]</scope>
    <source>
        <strain evidence="2 3">107</strain>
    </source>
</reference>
<sequence length="396" mass="44192">MFPMFPVESAFIDHVTNDWKPGASEFSYIGSACEEWLISFPGSNPWQAAARSLSGNDSAKRMYFAMAVALCNPSENTSFLISRYRRQLESDGYYISNEVMAYSKLMEPKQSLDLMGVFRKLPKDLYVPAARGYRIDIGCLLANAVAWDDLEVFNRGIEGQSQRSRGDGFIPLSSFPVDPSTAIHRHMMMQPQAEQDFLYHRLEAIRDQITEGYTSGVLYLRCSGDECITLKPGHPVLLDRARKADAVPVHKEPSFAKFLMADPDRHIKAFFRPLNILSIDEVNQELVAEITQAFITAGASPVKLITLGPCGWNEDMPSVSLFEALNALENMVEHNQKFFSAAYTAYLSDFTPREILAECAKPEIARIAYRMTGNKALLQAGDDNVRAAIMGADLGL</sequence>
<protein>
    <submittedName>
        <fullName evidence="2">Uncharacterized protein</fullName>
    </submittedName>
</protein>
<dbReference type="EMBL" id="LGLK01000057">
    <property type="protein sequence ID" value="KPC17953.1"/>
    <property type="molecule type" value="Genomic_DNA"/>
</dbReference>
<organism evidence="2 3">
    <name type="scientific">Pseudomonas amygdali pv. lachrymans</name>
    <name type="common">Pseudomonas syringae pv. lachrymans</name>
    <dbReference type="NCBI Taxonomy" id="53707"/>
    <lineage>
        <taxon>Bacteria</taxon>
        <taxon>Pseudomonadati</taxon>
        <taxon>Pseudomonadota</taxon>
        <taxon>Gammaproteobacteria</taxon>
        <taxon>Pseudomonadales</taxon>
        <taxon>Pseudomonadaceae</taxon>
        <taxon>Pseudomonas</taxon>
        <taxon>Pseudomonas amygdali</taxon>
    </lineage>
</organism>
<gene>
    <name evidence="1" type="ORF">AC499_0196</name>
    <name evidence="2" type="ORF">AC499_1155</name>
</gene>
<proteinExistence type="predicted"/>
<keyword evidence="3" id="KW-1185">Reference proteome</keyword>
<reference evidence="2 3" key="1">
    <citation type="submission" date="2015-07" db="EMBL/GenBank/DDBJ databases">
        <authorList>
            <person name="O'Brien H.E."/>
            <person name="Thakur S."/>
            <person name="Gong Y."/>
            <person name="Wang P.W."/>
            <person name="Guttman D.S."/>
        </authorList>
    </citation>
    <scope>NUCLEOTIDE SEQUENCE [LARGE SCALE GENOMIC DNA]</scope>
    <source>
        <strain evidence="2 3">107</strain>
    </source>
</reference>